<evidence type="ECO:0000313" key="2">
    <source>
        <dbReference type="Proteomes" id="UP000275571"/>
    </source>
</evidence>
<protein>
    <submittedName>
        <fullName evidence="1">Uncharacterized protein</fullName>
    </submittedName>
</protein>
<gene>
    <name evidence="1" type="ORF">DB313_05045</name>
</gene>
<reference evidence="1 2" key="1">
    <citation type="journal article" date="2018" name="Infect. Genet. Evol.">
        <title>Genome-wide analysis of Borrelia turcica and 'Candidatus Borrelia tachyglossi' shows relapsing fever-like genomes with unique genomic links to Lyme disease Borrelia.</title>
        <authorList>
            <person name="Gofton A.W."/>
            <person name="Margos G."/>
            <person name="Fingerle V."/>
            <person name="Hepner S."/>
            <person name="Loh S.M."/>
            <person name="Ryan U."/>
            <person name="Irwin P."/>
            <person name="Oskam C.L."/>
        </authorList>
    </citation>
    <scope>NUCLEOTIDE SEQUENCE [LARGE SCALE GENOMIC DNA]</scope>
    <source>
        <strain evidence="1 2">IST7</strain>
        <plasmid evidence="1">lp129</plasmid>
    </source>
</reference>
<dbReference type="RefSeq" id="WP_120104786.1">
    <property type="nucleotide sequence ID" value="NZ_CP028885.1"/>
</dbReference>
<dbReference type="Proteomes" id="UP000275571">
    <property type="component" value="Plasmid lp129"/>
</dbReference>
<keyword evidence="2" id="KW-1185">Reference proteome</keyword>
<name>A0A386PMU6_9SPIR</name>
<geneLocation type="plasmid" evidence="1 2">
    <name>lp129</name>
</geneLocation>
<dbReference type="AlphaFoldDB" id="A0A386PMU6"/>
<sequence length="281" mass="32525">MYKACFKFKTNNKLVFKITSTTLLIAFICCNVYDDDRMQEDYKEIKEEILQKHSKEPINIDSHTKPTGLSPELKQKLFDVGMHTLELDATIDKLIEKIKPHTVSYNNNFKTDFTQAGEFPALLNKLRGDFKEEFIHGNFKLEKIKLEAEEAIKDILPTGGKLFQESGLKQEKERFITELKEAYDDYFIFLTLCMYVEYHADNKVVGERLIDFFKGTPDKNGDSIDSVLKEIEAIKNRAVHFKACMSKSNSSGEEIQKVQKCSSEAEQKYPYPRRQQARSNS</sequence>
<dbReference type="EMBL" id="CP028885">
    <property type="protein sequence ID" value="AYE36866.1"/>
    <property type="molecule type" value="Genomic_DNA"/>
</dbReference>
<accession>A0A386PMU6</accession>
<proteinExistence type="predicted"/>
<keyword evidence="1" id="KW-0614">Plasmid</keyword>
<organism evidence="1 2">
    <name type="scientific">Borrelia turcica IST7</name>
    <dbReference type="NCBI Taxonomy" id="1104446"/>
    <lineage>
        <taxon>Bacteria</taxon>
        <taxon>Pseudomonadati</taxon>
        <taxon>Spirochaetota</taxon>
        <taxon>Spirochaetia</taxon>
        <taxon>Spirochaetales</taxon>
        <taxon>Borreliaceae</taxon>
        <taxon>Borrelia</taxon>
    </lineage>
</organism>
<evidence type="ECO:0000313" key="1">
    <source>
        <dbReference type="EMBL" id="AYE36866.1"/>
    </source>
</evidence>
<dbReference type="KEGG" id="btur:DB313_05045"/>